<evidence type="ECO:0000256" key="2">
    <source>
        <dbReference type="ARBA" id="ARBA00022448"/>
    </source>
</evidence>
<evidence type="ECO:0000256" key="10">
    <source>
        <dbReference type="SAM" id="Phobius"/>
    </source>
</evidence>
<feature type="transmembrane region" description="Helical" evidence="10">
    <location>
        <begin position="171"/>
        <end position="191"/>
    </location>
</feature>
<dbReference type="InterPro" id="IPR059112">
    <property type="entry name" value="CysZ/EI24"/>
</dbReference>
<gene>
    <name evidence="14" type="ORF">DWW24_20395</name>
    <name evidence="13" type="ORF">DWW57_18310</name>
    <name evidence="11" type="ORF">L0P03_20595</name>
    <name evidence="12" type="ORF">PN645_01045</name>
</gene>
<dbReference type="GO" id="GO:0000103">
    <property type="term" value="P:sulfate assimilation"/>
    <property type="evidence" value="ECO:0007669"/>
    <property type="project" value="TreeGrafter"/>
</dbReference>
<comment type="subcellular location">
    <subcellularLocation>
        <location evidence="1">Membrane</location>
        <topology evidence="1">Multi-pass membrane protein</topology>
    </subcellularLocation>
</comment>
<evidence type="ECO:0000256" key="4">
    <source>
        <dbReference type="ARBA" id="ARBA00022519"/>
    </source>
</evidence>
<dbReference type="RefSeq" id="WP_013611208.1">
    <property type="nucleotide sequence ID" value="NZ_BAABYK010000001.1"/>
</dbReference>
<evidence type="ECO:0000256" key="7">
    <source>
        <dbReference type="ARBA" id="ARBA00022989"/>
    </source>
</evidence>
<feature type="transmembrane region" description="Helical" evidence="10">
    <location>
        <begin position="22"/>
        <end position="47"/>
    </location>
</feature>
<dbReference type="GeneID" id="61274153"/>
<dbReference type="Proteomes" id="UP001212263">
    <property type="component" value="Unassembled WGS sequence"/>
</dbReference>
<dbReference type="Proteomes" id="UP001199750">
    <property type="component" value="Unassembled WGS sequence"/>
</dbReference>
<organism evidence="13 16">
    <name type="scientific">Odoribacter splanchnicus</name>
    <dbReference type="NCBI Taxonomy" id="28118"/>
    <lineage>
        <taxon>Bacteria</taxon>
        <taxon>Pseudomonadati</taxon>
        <taxon>Bacteroidota</taxon>
        <taxon>Bacteroidia</taxon>
        <taxon>Bacteroidales</taxon>
        <taxon>Odoribacteraceae</taxon>
        <taxon>Odoribacter</taxon>
    </lineage>
</organism>
<evidence type="ECO:0000313" key="12">
    <source>
        <dbReference type="EMBL" id="MDB9221588.1"/>
    </source>
</evidence>
<keyword evidence="6 10" id="KW-0812">Transmembrane</keyword>
<dbReference type="AlphaFoldDB" id="A0A1Y3YGY1"/>
<dbReference type="GO" id="GO:0009675">
    <property type="term" value="F:high-affinity sulfate:proton symporter activity"/>
    <property type="evidence" value="ECO:0007669"/>
    <property type="project" value="TreeGrafter"/>
</dbReference>
<reference evidence="15 16" key="1">
    <citation type="submission" date="2018-08" db="EMBL/GenBank/DDBJ databases">
        <title>A genome reference for cultivated species of the human gut microbiota.</title>
        <authorList>
            <person name="Zou Y."/>
            <person name="Xue W."/>
            <person name="Luo G."/>
        </authorList>
    </citation>
    <scope>NUCLEOTIDE SEQUENCE [LARGE SCALE GENOMIC DNA]</scope>
    <source>
        <strain evidence="14 15">AF14-6AC</strain>
        <strain evidence="13 16">AF16-14</strain>
    </source>
</reference>
<keyword evidence="5" id="KW-0028">Amino-acid biosynthesis</keyword>
<keyword evidence="3" id="KW-1003">Cell membrane</keyword>
<evidence type="ECO:0000256" key="5">
    <source>
        <dbReference type="ARBA" id="ARBA00022605"/>
    </source>
</evidence>
<dbReference type="PANTHER" id="PTHR37468">
    <property type="entry name" value="SULFATE TRANSPORTER CYSZ"/>
    <property type="match status" value="1"/>
</dbReference>
<dbReference type="EMBL" id="JAQMRD010000001">
    <property type="protein sequence ID" value="MDB9221588.1"/>
    <property type="molecule type" value="Genomic_DNA"/>
</dbReference>
<accession>A0A1Y3YGY1</accession>
<keyword evidence="7 10" id="KW-1133">Transmembrane helix</keyword>
<keyword evidence="4" id="KW-0997">Cell inner membrane</keyword>
<protein>
    <submittedName>
        <fullName evidence="11">EI24 domain-containing protein</fullName>
    </submittedName>
</protein>
<evidence type="ECO:0000256" key="3">
    <source>
        <dbReference type="ARBA" id="ARBA00022475"/>
    </source>
</evidence>
<proteinExistence type="predicted"/>
<reference evidence="12" key="3">
    <citation type="submission" date="2023-01" db="EMBL/GenBank/DDBJ databases">
        <title>Human gut microbiome strain richness.</title>
        <authorList>
            <person name="Chen-Liaw A."/>
        </authorList>
    </citation>
    <scope>NUCLEOTIDE SEQUENCE</scope>
    <source>
        <strain evidence="12">RTP21484st1_B7_RTP21484_190118</strain>
    </source>
</reference>
<evidence type="ECO:0000256" key="8">
    <source>
        <dbReference type="ARBA" id="ARBA00023032"/>
    </source>
</evidence>
<comment type="caution">
    <text evidence="13">The sequence shown here is derived from an EMBL/GenBank/DDBJ whole genome shotgun (WGS) entry which is preliminary data.</text>
</comment>
<dbReference type="GO" id="GO:0005886">
    <property type="term" value="C:plasma membrane"/>
    <property type="evidence" value="ECO:0007669"/>
    <property type="project" value="TreeGrafter"/>
</dbReference>
<keyword evidence="8" id="KW-0764">Sulfate transport</keyword>
<dbReference type="InterPro" id="IPR050480">
    <property type="entry name" value="CysZ-like"/>
</dbReference>
<dbReference type="OMA" id="QAYYAGF"/>
<evidence type="ECO:0000256" key="9">
    <source>
        <dbReference type="ARBA" id="ARBA00023136"/>
    </source>
</evidence>
<keyword evidence="9 10" id="KW-0472">Membrane</keyword>
<dbReference type="Proteomes" id="UP000284243">
    <property type="component" value="Unassembled WGS sequence"/>
</dbReference>
<dbReference type="EMBL" id="QRYW01000062">
    <property type="protein sequence ID" value="RGV17993.1"/>
    <property type="molecule type" value="Genomic_DNA"/>
</dbReference>
<keyword evidence="2" id="KW-0813">Transport</keyword>
<dbReference type="EMBL" id="JAKNDN010000064">
    <property type="protein sequence ID" value="MCG4962220.1"/>
    <property type="molecule type" value="Genomic_DNA"/>
</dbReference>
<dbReference type="EMBL" id="QRYC01000043">
    <property type="protein sequence ID" value="RGU53671.1"/>
    <property type="molecule type" value="Genomic_DNA"/>
</dbReference>
<sequence length="256" mass="28965">MGFFTGIQLYGKAFGILFSRKFWWFLLFPVIILLLLFIGGNILISLAGDSLYGLIEAKLTAWVGGISWLQWVTTTTSVLIKIVLRILYFFLFVAFGGYIVLVVMSPVYSWLSERTEAHLTGREFPFSFRQFAWEIFRGILIALRNMIFQLFISFVLFLCSFIPLVGVIAPFAIFFTSAYFYGFAFIDYAIERKRFNVRQSVRYVNKNIGLVTGIGTVFALALMIPALSLAACCFVSLLSVIAGTIAVERMNDKSVK</sequence>
<dbReference type="GO" id="GO:0019344">
    <property type="term" value="P:cysteine biosynthetic process"/>
    <property type="evidence" value="ECO:0007669"/>
    <property type="project" value="TreeGrafter"/>
</dbReference>
<evidence type="ECO:0000256" key="6">
    <source>
        <dbReference type="ARBA" id="ARBA00022692"/>
    </source>
</evidence>
<dbReference type="PANTHER" id="PTHR37468:SF1">
    <property type="entry name" value="SULFATE TRANSPORTER CYSZ"/>
    <property type="match status" value="1"/>
</dbReference>
<evidence type="ECO:0000313" key="11">
    <source>
        <dbReference type="EMBL" id="MCG4962220.1"/>
    </source>
</evidence>
<evidence type="ECO:0000313" key="16">
    <source>
        <dbReference type="Proteomes" id="UP000284243"/>
    </source>
</evidence>
<feature type="transmembrane region" description="Helical" evidence="10">
    <location>
        <begin position="59"/>
        <end position="80"/>
    </location>
</feature>
<evidence type="ECO:0000313" key="15">
    <source>
        <dbReference type="Proteomes" id="UP000283426"/>
    </source>
</evidence>
<feature type="transmembrane region" description="Helical" evidence="10">
    <location>
        <begin position="146"/>
        <end position="165"/>
    </location>
</feature>
<evidence type="ECO:0000256" key="1">
    <source>
        <dbReference type="ARBA" id="ARBA00004141"/>
    </source>
</evidence>
<dbReference type="Proteomes" id="UP000283426">
    <property type="component" value="Unassembled WGS sequence"/>
</dbReference>
<feature type="transmembrane region" description="Helical" evidence="10">
    <location>
        <begin position="228"/>
        <end position="247"/>
    </location>
</feature>
<evidence type="ECO:0000313" key="14">
    <source>
        <dbReference type="EMBL" id="RGV17993.1"/>
    </source>
</evidence>
<reference evidence="11" key="2">
    <citation type="submission" date="2022-01" db="EMBL/GenBank/DDBJ databases">
        <title>Collection of gut derived symbiotic bacterial strains cultured from healthy donors.</title>
        <authorList>
            <person name="Lin H."/>
            <person name="Kohout C."/>
            <person name="Waligurski E."/>
            <person name="Pamer E.G."/>
        </authorList>
    </citation>
    <scope>NUCLEOTIDE SEQUENCE</scope>
    <source>
        <strain evidence="11">DFI.1.149</strain>
    </source>
</reference>
<dbReference type="Pfam" id="PF07264">
    <property type="entry name" value="EI24"/>
    <property type="match status" value="1"/>
</dbReference>
<name>A0A1Y3YGY1_9BACT</name>
<feature type="transmembrane region" description="Helical" evidence="10">
    <location>
        <begin position="86"/>
        <end position="111"/>
    </location>
</feature>
<evidence type="ECO:0000313" key="13">
    <source>
        <dbReference type="EMBL" id="RGU53671.1"/>
    </source>
</evidence>